<keyword evidence="2" id="KW-1185">Reference proteome</keyword>
<comment type="caution">
    <text evidence="1">The sequence shown here is derived from an EMBL/GenBank/DDBJ whole genome shotgun (WGS) entry which is preliminary data.</text>
</comment>
<evidence type="ECO:0000313" key="1">
    <source>
        <dbReference type="EMBL" id="MBU4692101.1"/>
    </source>
</evidence>
<protein>
    <submittedName>
        <fullName evidence="1">Uncharacterized protein</fullName>
    </submittedName>
</protein>
<dbReference type="Proteomes" id="UP000718793">
    <property type="component" value="Unassembled WGS sequence"/>
</dbReference>
<sequence length="404" mass="47783">MNFYYSSWGIQPFYNLIRLAMLSKQNVKFYVDNDREFQNSLNVEKFLDFLNNKRKTNNTTQNTIDILKESSEYDYYEITDKYAKENKDKKINVFLNSDHITNHIWSKYYDSLTKLSENKNVNLIAIEDSDLLGDFFYDSFWNTEEFKDLWFDKEKNEWMIPANGRISRQNQYLLANTIDNLKLFFSSEILSTKLINLGFKNVYSFFNDENKTLKDIIFSERDNQKNKPKRLFSYWPEIIGLDWKKEKSIVDKVKQTKNKPTLIVLGTSSAKNDINNLDIIVKKYSETYSIFYKGHPGSNYISRNIELRFRDGEKNLVNVLESQIQSEELTTNHATEENGLYFDKWIGLDSISSALYVIDNNKNTIEDLLAVYDLKKGELIFQAENKEEFDDSIKLLLKKLKENK</sequence>
<organism evidence="1 2">
    <name type="scientific">Mycoplasma zalophi</name>
    <dbReference type="NCBI Taxonomy" id="191287"/>
    <lineage>
        <taxon>Bacteria</taxon>
        <taxon>Bacillati</taxon>
        <taxon>Mycoplasmatota</taxon>
        <taxon>Mollicutes</taxon>
        <taxon>Mycoplasmataceae</taxon>
        <taxon>Mycoplasma</taxon>
    </lineage>
</organism>
<dbReference type="RefSeq" id="WP_216488398.1">
    <property type="nucleotide sequence ID" value="NZ_JAHMHH010000001.1"/>
</dbReference>
<evidence type="ECO:0000313" key="2">
    <source>
        <dbReference type="Proteomes" id="UP000718793"/>
    </source>
</evidence>
<accession>A0ABS6DP55</accession>
<name>A0ABS6DP55_9MOLU</name>
<reference evidence="1" key="1">
    <citation type="submission" date="2021-06" db="EMBL/GenBank/DDBJ databases">
        <title>Novel Mycoplasma species detected in California sea lions (Zalophus californianus) from the USA.</title>
        <authorList>
            <person name="Volokhov D.V."/>
            <person name="Furtak V.A."/>
            <person name="Zagorodnyaya T.A."/>
        </authorList>
    </citation>
    <scope>NUCLEOTIDE SEQUENCE [LARGE SCALE GENOMIC DNA]</scope>
    <source>
        <strain evidence="1">CSL 5346</strain>
    </source>
</reference>
<gene>
    <name evidence="1" type="ORF">KQ875_00620</name>
</gene>
<dbReference type="EMBL" id="JAHMHH010000001">
    <property type="protein sequence ID" value="MBU4692101.1"/>
    <property type="molecule type" value="Genomic_DNA"/>
</dbReference>
<proteinExistence type="predicted"/>